<evidence type="ECO:0000313" key="1">
    <source>
        <dbReference type="EMBL" id="MBB4286606.1"/>
    </source>
</evidence>
<name>A0A7W6WKR1_9PROT</name>
<accession>A0A7W6WKR1</accession>
<evidence type="ECO:0000313" key="2">
    <source>
        <dbReference type="Proteomes" id="UP000555728"/>
    </source>
</evidence>
<comment type="caution">
    <text evidence="1">The sequence shown here is derived from an EMBL/GenBank/DDBJ whole genome shotgun (WGS) entry which is preliminary data.</text>
</comment>
<dbReference type="Proteomes" id="UP000555728">
    <property type="component" value="Unassembled WGS sequence"/>
</dbReference>
<organism evidence="1 2">
    <name type="scientific">Roseospira goensis</name>
    <dbReference type="NCBI Taxonomy" id="391922"/>
    <lineage>
        <taxon>Bacteria</taxon>
        <taxon>Pseudomonadati</taxon>
        <taxon>Pseudomonadota</taxon>
        <taxon>Alphaproteobacteria</taxon>
        <taxon>Rhodospirillales</taxon>
        <taxon>Rhodospirillaceae</taxon>
        <taxon>Roseospira</taxon>
    </lineage>
</organism>
<reference evidence="1 2" key="1">
    <citation type="submission" date="2020-08" db="EMBL/GenBank/DDBJ databases">
        <title>Genome sequencing of Purple Non-Sulfur Bacteria from various extreme environments.</title>
        <authorList>
            <person name="Mayer M."/>
        </authorList>
    </citation>
    <scope>NUCLEOTIDE SEQUENCE [LARGE SCALE GENOMIC DNA]</scope>
    <source>
        <strain evidence="1 2">JA135</strain>
    </source>
</reference>
<dbReference type="EMBL" id="JACIGI010000018">
    <property type="protein sequence ID" value="MBB4286606.1"/>
    <property type="molecule type" value="Genomic_DNA"/>
</dbReference>
<dbReference type="RefSeq" id="WP_184435592.1">
    <property type="nucleotide sequence ID" value="NZ_JACIGI010000018.1"/>
</dbReference>
<keyword evidence="2" id="KW-1185">Reference proteome</keyword>
<sequence>MDAIRNSTPDQIRAMIRDSAHGAVRRLTDPRTGDVYCWPAEQATHAVGAAELCIPYDRPPGAGDVLTLDNG</sequence>
<dbReference type="AlphaFoldDB" id="A0A7W6WKR1"/>
<proteinExistence type="predicted"/>
<gene>
    <name evidence="1" type="ORF">GGD88_002340</name>
</gene>
<protein>
    <submittedName>
        <fullName evidence="1">Uncharacterized protein</fullName>
    </submittedName>
</protein>